<dbReference type="InterPro" id="IPR027417">
    <property type="entry name" value="P-loop_NTPase"/>
</dbReference>
<keyword evidence="8 9" id="KW-0472">Membrane</keyword>
<evidence type="ECO:0000256" key="1">
    <source>
        <dbReference type="ARBA" id="ARBA00004651"/>
    </source>
</evidence>
<dbReference type="AlphaFoldDB" id="A0A1F6NAD3"/>
<dbReference type="SUPFAM" id="SSF90123">
    <property type="entry name" value="ABC transporter transmembrane region"/>
    <property type="match status" value="1"/>
</dbReference>
<dbReference type="FunFam" id="3.40.50.300:FF:000221">
    <property type="entry name" value="Multidrug ABC transporter ATP-binding protein"/>
    <property type="match status" value="1"/>
</dbReference>
<evidence type="ECO:0000256" key="5">
    <source>
        <dbReference type="ARBA" id="ARBA00022741"/>
    </source>
</evidence>
<keyword evidence="2" id="KW-0813">Transport</keyword>
<feature type="transmembrane region" description="Helical" evidence="9">
    <location>
        <begin position="42"/>
        <end position="63"/>
    </location>
</feature>
<evidence type="ECO:0000256" key="2">
    <source>
        <dbReference type="ARBA" id="ARBA00022448"/>
    </source>
</evidence>
<feature type="transmembrane region" description="Helical" evidence="9">
    <location>
        <begin position="172"/>
        <end position="190"/>
    </location>
</feature>
<proteinExistence type="predicted"/>
<feature type="transmembrane region" description="Helical" evidence="9">
    <location>
        <begin position="146"/>
        <end position="166"/>
    </location>
</feature>
<comment type="caution">
    <text evidence="12">The sequence shown here is derived from an EMBL/GenBank/DDBJ whole genome shotgun (WGS) entry which is preliminary data.</text>
</comment>
<keyword evidence="6" id="KW-0067">ATP-binding</keyword>
<dbReference type="Pfam" id="PF00005">
    <property type="entry name" value="ABC_tran"/>
    <property type="match status" value="1"/>
</dbReference>
<gene>
    <name evidence="12" type="ORF">A3I29_01375</name>
</gene>
<dbReference type="GO" id="GO:0016887">
    <property type="term" value="F:ATP hydrolysis activity"/>
    <property type="evidence" value="ECO:0007669"/>
    <property type="project" value="InterPro"/>
</dbReference>
<dbReference type="GO" id="GO:0005524">
    <property type="term" value="F:ATP binding"/>
    <property type="evidence" value="ECO:0007669"/>
    <property type="project" value="UniProtKB-KW"/>
</dbReference>
<name>A0A1F6NAD3_9BACT</name>
<keyword evidence="3" id="KW-1003">Cell membrane</keyword>
<keyword evidence="7 9" id="KW-1133">Transmembrane helix</keyword>
<reference evidence="12 13" key="1">
    <citation type="journal article" date="2016" name="Nat. Commun.">
        <title>Thousands of microbial genomes shed light on interconnected biogeochemical processes in an aquifer system.</title>
        <authorList>
            <person name="Anantharaman K."/>
            <person name="Brown C.T."/>
            <person name="Hug L.A."/>
            <person name="Sharon I."/>
            <person name="Castelle C.J."/>
            <person name="Probst A.J."/>
            <person name="Thomas B.C."/>
            <person name="Singh A."/>
            <person name="Wilkins M.J."/>
            <person name="Karaoz U."/>
            <person name="Brodie E.L."/>
            <person name="Williams K.H."/>
            <person name="Hubbard S.S."/>
            <person name="Banfield J.F."/>
        </authorList>
    </citation>
    <scope>NUCLEOTIDE SEQUENCE [LARGE SCALE GENOMIC DNA]</scope>
</reference>
<evidence type="ECO:0000259" key="10">
    <source>
        <dbReference type="PROSITE" id="PS50893"/>
    </source>
</evidence>
<dbReference type="GO" id="GO:0005886">
    <property type="term" value="C:plasma membrane"/>
    <property type="evidence" value="ECO:0007669"/>
    <property type="project" value="UniProtKB-SubCell"/>
</dbReference>
<dbReference type="Gene3D" id="3.40.50.300">
    <property type="entry name" value="P-loop containing nucleotide triphosphate hydrolases"/>
    <property type="match status" value="1"/>
</dbReference>
<feature type="transmembrane region" description="Helical" evidence="9">
    <location>
        <begin position="261"/>
        <end position="280"/>
    </location>
</feature>
<dbReference type="InterPro" id="IPR039421">
    <property type="entry name" value="Type_1_exporter"/>
</dbReference>
<feature type="transmembrane region" description="Helical" evidence="9">
    <location>
        <begin position="69"/>
        <end position="90"/>
    </location>
</feature>
<protein>
    <recommendedName>
        <fullName evidence="14">ABC transporter</fullName>
    </recommendedName>
</protein>
<evidence type="ECO:0000256" key="9">
    <source>
        <dbReference type="SAM" id="Phobius"/>
    </source>
</evidence>
<evidence type="ECO:0000256" key="4">
    <source>
        <dbReference type="ARBA" id="ARBA00022692"/>
    </source>
</evidence>
<dbReference type="EMBL" id="MFQK01000037">
    <property type="protein sequence ID" value="OGH80663.1"/>
    <property type="molecule type" value="Genomic_DNA"/>
</dbReference>
<feature type="domain" description="ABC transmembrane type-1" evidence="11">
    <location>
        <begin position="30"/>
        <end position="314"/>
    </location>
</feature>
<keyword evidence="4 9" id="KW-0812">Transmembrane</keyword>
<accession>A0A1F6NAD3</accession>
<dbReference type="SUPFAM" id="SSF52540">
    <property type="entry name" value="P-loop containing nucleoside triphosphate hydrolases"/>
    <property type="match status" value="1"/>
</dbReference>
<dbReference type="Gene3D" id="1.20.1560.10">
    <property type="entry name" value="ABC transporter type 1, transmembrane domain"/>
    <property type="match status" value="1"/>
</dbReference>
<dbReference type="InterPro" id="IPR003593">
    <property type="entry name" value="AAA+_ATPase"/>
</dbReference>
<evidence type="ECO:0008006" key="14">
    <source>
        <dbReference type="Google" id="ProtNLM"/>
    </source>
</evidence>
<dbReference type="InterPro" id="IPR017871">
    <property type="entry name" value="ABC_transporter-like_CS"/>
</dbReference>
<organism evidence="12 13">
    <name type="scientific">Candidatus Magasanikbacteria bacterium RIFCSPLOWO2_02_FULL_44_11</name>
    <dbReference type="NCBI Taxonomy" id="1798689"/>
    <lineage>
        <taxon>Bacteria</taxon>
        <taxon>Candidatus Magasanikiibacteriota</taxon>
    </lineage>
</organism>
<dbReference type="PROSITE" id="PS50929">
    <property type="entry name" value="ABC_TM1F"/>
    <property type="match status" value="1"/>
</dbReference>
<dbReference type="PANTHER" id="PTHR43394">
    <property type="entry name" value="ATP-DEPENDENT PERMEASE MDL1, MITOCHONDRIAL"/>
    <property type="match status" value="1"/>
</dbReference>
<comment type="subcellular location">
    <subcellularLocation>
        <location evidence="1">Cell membrane</location>
        <topology evidence="1">Multi-pass membrane protein</topology>
    </subcellularLocation>
</comment>
<evidence type="ECO:0000259" key="11">
    <source>
        <dbReference type="PROSITE" id="PS50929"/>
    </source>
</evidence>
<dbReference type="InterPro" id="IPR036640">
    <property type="entry name" value="ABC1_TM_sf"/>
</dbReference>
<dbReference type="SMART" id="SM00382">
    <property type="entry name" value="AAA"/>
    <property type="match status" value="1"/>
</dbReference>
<dbReference type="InterPro" id="IPR003439">
    <property type="entry name" value="ABC_transporter-like_ATP-bd"/>
</dbReference>
<evidence type="ECO:0000313" key="13">
    <source>
        <dbReference type="Proteomes" id="UP000178726"/>
    </source>
</evidence>
<dbReference type="InterPro" id="IPR011527">
    <property type="entry name" value="ABC1_TM_dom"/>
</dbReference>
<feature type="domain" description="ABC transporter" evidence="10">
    <location>
        <begin position="349"/>
        <end position="584"/>
    </location>
</feature>
<dbReference type="PROSITE" id="PS50893">
    <property type="entry name" value="ABC_TRANSPORTER_2"/>
    <property type="match status" value="1"/>
</dbReference>
<evidence type="ECO:0000256" key="8">
    <source>
        <dbReference type="ARBA" id="ARBA00023136"/>
    </source>
</evidence>
<dbReference type="STRING" id="1798689.A3I29_01375"/>
<dbReference type="PROSITE" id="PS00211">
    <property type="entry name" value="ABC_TRANSPORTER_1"/>
    <property type="match status" value="1"/>
</dbReference>
<evidence type="ECO:0000256" key="3">
    <source>
        <dbReference type="ARBA" id="ARBA00022475"/>
    </source>
</evidence>
<evidence type="ECO:0000313" key="12">
    <source>
        <dbReference type="EMBL" id="OGH80663.1"/>
    </source>
</evidence>
<dbReference type="GO" id="GO:0015421">
    <property type="term" value="F:ABC-type oligopeptide transporter activity"/>
    <property type="evidence" value="ECO:0007669"/>
    <property type="project" value="TreeGrafter"/>
</dbReference>
<dbReference type="Proteomes" id="UP000178726">
    <property type="component" value="Unassembled WGS sequence"/>
</dbReference>
<dbReference type="Pfam" id="PF00664">
    <property type="entry name" value="ABC_membrane"/>
    <property type="match status" value="1"/>
</dbReference>
<keyword evidence="5" id="KW-0547">Nucleotide-binding</keyword>
<evidence type="ECO:0000256" key="6">
    <source>
        <dbReference type="ARBA" id="ARBA00022840"/>
    </source>
</evidence>
<sequence length="587" mass="67246">MKKTDITPPSFLVLLRIMGRYLRPYRFRFLLGTALRLSSDLVYLFTTYALAKATVLLGYYAIGGSLQNFWFYFVAWVVSHTYVTAVRQIAKYLCYYVSERVNLDSQAAAFHRLAAIDISWHEKENTGNKLKRAQNGAEGLRRLIRIWVDNLVEITVNFLGIIIIVAFTDVTIAGILLLYLGTYLLVALPLSRRASQASRLVNQNEEDYSGLAYEIINNIRSVKVLGMFSQLFVYLKRLDTKVFLSVITRIRRFRFKSWTQSTWGFIFRVVAMIVIVRGIIHGHYDVGFFILFSFYFNSLRASAEELSEISQDITISRYTIARLEGILTEKITIDDNENKVAFPKNWQTITLANVSFSYGNRTVLENVSFTIRRGEKIGIVGLSGAGKSTLFKLLLKEYENFTGDIFFDGISIRQIKKDSYFKQVAAVLQDTEVFNFSLKENITIANAEEANNKPLFKRTLEIAHIKDFVSRLPHGEGTLIGEKGVKLSGGEKQRLGIARAIFKQPDVLFLDEATSHLDLESEEKIKDSLHQFFKDVTAVVIAHRLTTIQEMDRILLIEGGRLLESGNFKTLYKEKGRFFELWEKQRL</sequence>
<evidence type="ECO:0000256" key="7">
    <source>
        <dbReference type="ARBA" id="ARBA00022989"/>
    </source>
</evidence>
<dbReference type="PANTHER" id="PTHR43394:SF1">
    <property type="entry name" value="ATP-BINDING CASSETTE SUB-FAMILY B MEMBER 10, MITOCHONDRIAL"/>
    <property type="match status" value="1"/>
</dbReference>